<dbReference type="PANTHER" id="PTHR43465">
    <property type="entry name" value="DUF1680 DOMAIN PROTEIN (AFU_ORTHOLOGUE AFUA_1G08910)"/>
    <property type="match status" value="1"/>
</dbReference>
<gene>
    <name evidence="4" type="ORF">JOC48_004049</name>
</gene>
<dbReference type="Pfam" id="PF07944">
    <property type="entry name" value="Beta-AFase-like_GH127_cat"/>
    <property type="match status" value="1"/>
</dbReference>
<reference evidence="4 5" key="1">
    <citation type="submission" date="2021-01" db="EMBL/GenBank/DDBJ databases">
        <title>Genomic Encyclopedia of Type Strains, Phase IV (KMG-IV): sequencing the most valuable type-strain genomes for metagenomic binning, comparative biology and taxonomic classification.</title>
        <authorList>
            <person name="Goeker M."/>
        </authorList>
    </citation>
    <scope>NUCLEOTIDE SEQUENCE [LARGE SCALE GENOMIC DNA]</scope>
    <source>
        <strain evidence="4 5">DSM 23711</strain>
    </source>
</reference>
<dbReference type="InterPro" id="IPR049049">
    <property type="entry name" value="Beta-AFase-like_GH127_C"/>
</dbReference>
<dbReference type="InterPro" id="IPR008928">
    <property type="entry name" value="6-hairpin_glycosidase_sf"/>
</dbReference>
<dbReference type="Proteomes" id="UP001296943">
    <property type="component" value="Unassembled WGS sequence"/>
</dbReference>
<dbReference type="InterPro" id="IPR049046">
    <property type="entry name" value="Beta-AFase-like_GH127_middle"/>
</dbReference>
<accession>A0ABS2N5R2</accession>
<protein>
    <submittedName>
        <fullName evidence="4">DUF1680 family protein</fullName>
    </submittedName>
</protein>
<feature type="domain" description="Non-reducing end beta-L-arabinofuranosidase-like GH127 catalytic" evidence="1">
    <location>
        <begin position="15"/>
        <end position="423"/>
    </location>
</feature>
<dbReference type="Gene3D" id="1.50.10.10">
    <property type="match status" value="1"/>
</dbReference>
<evidence type="ECO:0000259" key="1">
    <source>
        <dbReference type="Pfam" id="PF07944"/>
    </source>
</evidence>
<proteinExistence type="predicted"/>
<evidence type="ECO:0000259" key="3">
    <source>
        <dbReference type="Pfam" id="PF20737"/>
    </source>
</evidence>
<dbReference type="PANTHER" id="PTHR43465:SF2">
    <property type="entry name" value="DUF1680 DOMAIN PROTEIN (AFU_ORTHOLOGUE AFUA_1G08910)"/>
    <property type="match status" value="1"/>
</dbReference>
<evidence type="ECO:0000259" key="2">
    <source>
        <dbReference type="Pfam" id="PF20736"/>
    </source>
</evidence>
<dbReference type="SUPFAM" id="SSF48208">
    <property type="entry name" value="Six-hairpin glycosidases"/>
    <property type="match status" value="1"/>
</dbReference>
<feature type="domain" description="Non-reducing end beta-L-arabinofuranosidase-like GH127 C-terminal" evidence="3">
    <location>
        <begin position="532"/>
        <end position="644"/>
    </location>
</feature>
<dbReference type="InterPro" id="IPR012878">
    <property type="entry name" value="Beta-AFase-like_GH127_cat"/>
</dbReference>
<dbReference type="RefSeq" id="WP_204502125.1">
    <property type="nucleotide sequence ID" value="NZ_JAFBDR010000034.1"/>
</dbReference>
<sequence>MVEKVENKSIDLKQINIDDRFWNHRINRIIEKVIPYQWDALNDNIPDVPPSHSVENFRIAAGLAEGEFKGMPFQDSDAAKWIEAASYSLSVQPNPELEKLMDELVDLIAKAQLDNGYLNTYFTVAKPDQKWKDFSHGHELYCAGHMIEAAVAYYQATGKDKLLHVVCRFADHIDEIIGPEPGKMKVYPGHPEVEMALVRLYEVTNEERYLKLAKFFVNQRGKDNDFFTNEKTFALGKDDRWFQLDYHQAHDTVRNQETAEGHSVRAMYLYCAMADLALETGDASLLENTKTLWDNVVNKRMYITGGLGSQGHGERFTLDYDLPNDVAYAETCASIGLVFWAHRMAKLEVDRKYADIMEKALYNGVYSGISLDGEKYFYVNPLEVFPKEASYRHDHVHVEPERVGWFGCACCPPNIARLTTSLGQYIYTQKDKDLFVHLYIGNDSTFIIDGKKVQLVQTTNYPFDGNITIDVNPEEEIACGVHVRIPSWCDMYTVKVDGEVYPIDENWNNGYVQINKTWQKGSKIELVLDMPVKKMRSHPKVRQNAGKIALQRGPVVYCLEEVDNGADLMNIVIPKQATVTEAFDPDLFGGMTTLTAEAKRIVDSSQSEDLYQSSDFDVEKVTIKAVPYSLWGNRKTGEMIVWVRES</sequence>
<dbReference type="InterPro" id="IPR012341">
    <property type="entry name" value="6hp_glycosidase-like_sf"/>
</dbReference>
<dbReference type="Pfam" id="PF20737">
    <property type="entry name" value="Glyco_hydro127C"/>
    <property type="match status" value="1"/>
</dbReference>
<comment type="caution">
    <text evidence="4">The sequence shown here is derived from an EMBL/GenBank/DDBJ whole genome shotgun (WGS) entry which is preliminary data.</text>
</comment>
<evidence type="ECO:0000313" key="4">
    <source>
        <dbReference type="EMBL" id="MBM7573485.1"/>
    </source>
</evidence>
<name>A0ABS2N5R2_9BACI</name>
<dbReference type="Pfam" id="PF20736">
    <property type="entry name" value="Glyco_hydro127M"/>
    <property type="match status" value="1"/>
</dbReference>
<feature type="domain" description="Non-reducing end beta-L-arabinofuranosidase-like GH127 middle" evidence="2">
    <location>
        <begin position="434"/>
        <end position="530"/>
    </location>
</feature>
<dbReference type="EMBL" id="JAFBDR010000034">
    <property type="protein sequence ID" value="MBM7573485.1"/>
    <property type="molecule type" value="Genomic_DNA"/>
</dbReference>
<organism evidence="4 5">
    <name type="scientific">Aquibacillus albus</name>
    <dbReference type="NCBI Taxonomy" id="1168171"/>
    <lineage>
        <taxon>Bacteria</taxon>
        <taxon>Bacillati</taxon>
        <taxon>Bacillota</taxon>
        <taxon>Bacilli</taxon>
        <taxon>Bacillales</taxon>
        <taxon>Bacillaceae</taxon>
        <taxon>Aquibacillus</taxon>
    </lineage>
</organism>
<keyword evidence="5" id="KW-1185">Reference proteome</keyword>
<dbReference type="InterPro" id="IPR049174">
    <property type="entry name" value="Beta-AFase-like"/>
</dbReference>
<evidence type="ECO:0000313" key="5">
    <source>
        <dbReference type="Proteomes" id="UP001296943"/>
    </source>
</evidence>